<sequence>MVKIQTSSKHQLGISQLKEAITQTKQLVQAEQFAAAVYATTSIIKELFFCGLLCGPTKRSKIYREYEVMVSDISQLWIPVVDSFALERTLGEKLFESLISDKL</sequence>
<dbReference type="RefSeq" id="WP_130141187.1">
    <property type="nucleotide sequence ID" value="NZ_SGIT01000002.1"/>
</dbReference>
<name>A0A4Q6XPJ3_9SPHI</name>
<dbReference type="AlphaFoldDB" id="A0A4Q6XPJ3"/>
<organism evidence="1 2">
    <name type="scientific">Sphingobacterium corticibacterium</name>
    <dbReference type="NCBI Taxonomy" id="2484746"/>
    <lineage>
        <taxon>Bacteria</taxon>
        <taxon>Pseudomonadati</taxon>
        <taxon>Bacteroidota</taxon>
        <taxon>Sphingobacteriia</taxon>
        <taxon>Sphingobacteriales</taxon>
        <taxon>Sphingobacteriaceae</taxon>
        <taxon>Sphingobacterium</taxon>
    </lineage>
</organism>
<protein>
    <submittedName>
        <fullName evidence="1">Uncharacterized protein</fullName>
    </submittedName>
</protein>
<proteinExistence type="predicted"/>
<dbReference type="EMBL" id="SGIT01000002">
    <property type="protein sequence ID" value="RZF59264.1"/>
    <property type="molecule type" value="Genomic_DNA"/>
</dbReference>
<comment type="caution">
    <text evidence="1">The sequence shown here is derived from an EMBL/GenBank/DDBJ whole genome shotgun (WGS) entry which is preliminary data.</text>
</comment>
<reference evidence="1 2" key="1">
    <citation type="submission" date="2019-02" db="EMBL/GenBank/DDBJ databases">
        <authorList>
            <person name="Li Y."/>
        </authorList>
    </citation>
    <scope>NUCLEOTIDE SEQUENCE [LARGE SCALE GENOMIC DNA]</scope>
    <source>
        <strain evidence="1 2">30C10-4-7</strain>
    </source>
</reference>
<keyword evidence="2" id="KW-1185">Reference proteome</keyword>
<evidence type="ECO:0000313" key="1">
    <source>
        <dbReference type="EMBL" id="RZF59264.1"/>
    </source>
</evidence>
<dbReference type="Proteomes" id="UP000292855">
    <property type="component" value="Unassembled WGS sequence"/>
</dbReference>
<accession>A0A4Q6XPJ3</accession>
<gene>
    <name evidence="1" type="ORF">EWE74_08725</name>
</gene>
<evidence type="ECO:0000313" key="2">
    <source>
        <dbReference type="Proteomes" id="UP000292855"/>
    </source>
</evidence>